<dbReference type="Proteomes" id="UP000722989">
    <property type="component" value="Unassembled WGS sequence"/>
</dbReference>
<dbReference type="Pfam" id="PF03372">
    <property type="entry name" value="Exo_endo_phos"/>
    <property type="match status" value="1"/>
</dbReference>
<accession>A0ABX0XXB6</accession>
<keyword evidence="2" id="KW-0378">Hydrolase</keyword>
<evidence type="ECO:0000313" key="2">
    <source>
        <dbReference type="EMBL" id="NJC70481.1"/>
    </source>
</evidence>
<evidence type="ECO:0000313" key="3">
    <source>
        <dbReference type="Proteomes" id="UP000722989"/>
    </source>
</evidence>
<organism evidence="2 3">
    <name type="scientific">Planosporangium thailandense</name>
    <dbReference type="NCBI Taxonomy" id="765197"/>
    <lineage>
        <taxon>Bacteria</taxon>
        <taxon>Bacillati</taxon>
        <taxon>Actinomycetota</taxon>
        <taxon>Actinomycetes</taxon>
        <taxon>Micromonosporales</taxon>
        <taxon>Micromonosporaceae</taxon>
        <taxon>Planosporangium</taxon>
    </lineage>
</organism>
<evidence type="ECO:0000259" key="1">
    <source>
        <dbReference type="Pfam" id="PF03372"/>
    </source>
</evidence>
<dbReference type="SUPFAM" id="SSF56219">
    <property type="entry name" value="DNase I-like"/>
    <property type="match status" value="1"/>
</dbReference>
<dbReference type="Gene3D" id="3.60.10.10">
    <property type="entry name" value="Endonuclease/exonuclease/phosphatase"/>
    <property type="match status" value="1"/>
</dbReference>
<dbReference type="InterPro" id="IPR036691">
    <property type="entry name" value="Endo/exonu/phosph_ase_sf"/>
</dbReference>
<dbReference type="EMBL" id="JAATVY010000006">
    <property type="protein sequence ID" value="NJC70481.1"/>
    <property type="molecule type" value="Genomic_DNA"/>
</dbReference>
<keyword evidence="3" id="KW-1185">Reference proteome</keyword>
<comment type="caution">
    <text evidence="2">The sequence shown here is derived from an EMBL/GenBank/DDBJ whole genome shotgun (WGS) entry which is preliminary data.</text>
</comment>
<protein>
    <submittedName>
        <fullName evidence="2">Endonuclease/exonuclease/phosphatase family protein</fullName>
    </submittedName>
</protein>
<proteinExistence type="predicted"/>
<dbReference type="GO" id="GO:0004519">
    <property type="term" value="F:endonuclease activity"/>
    <property type="evidence" value="ECO:0007669"/>
    <property type="project" value="UniProtKB-KW"/>
</dbReference>
<feature type="domain" description="Endonuclease/exonuclease/phosphatase" evidence="1">
    <location>
        <begin position="6"/>
        <end position="257"/>
    </location>
</feature>
<keyword evidence="2" id="KW-0255">Endonuclease</keyword>
<gene>
    <name evidence="2" type="ORF">HC031_12275</name>
</gene>
<dbReference type="RefSeq" id="WP_167925359.1">
    <property type="nucleotide sequence ID" value="NZ_JAATVY010000006.1"/>
</dbReference>
<reference evidence="2 3" key="1">
    <citation type="submission" date="2020-03" db="EMBL/GenBank/DDBJ databases">
        <title>WGS of the type strain of Planosporangium spp.</title>
        <authorList>
            <person name="Thawai C."/>
        </authorList>
    </citation>
    <scope>NUCLEOTIDE SEQUENCE [LARGE SCALE GENOMIC DNA]</scope>
    <source>
        <strain evidence="2 3">TBRC 5610</strain>
    </source>
</reference>
<sequence length="272" mass="29551">MALTVMTYNIKYGGRDGRLDSIIRVITAQRPDVLALEELAGFPRDGGRLMRRVADATGMRAFLARSRLGGQPVAVLVRQPAAVRSAGSIRRPFHHAAAEVTVATDRGPLTVIGTHLYPFSGGRRGWEAGWLASRADPGRMVLVMGDLNTLDPWTDHTDQLRTLAPHYRSRHLTRSGEVDTRAVRRLADAGFVDLFRAVGDRPGAQRHTVPTAHGGGQEFARMRLDYILGTPPVARLARSCRVVSGADCGDCETASDHYPLVATVDLTLVEPG</sequence>
<keyword evidence="2" id="KW-0540">Nuclease</keyword>
<dbReference type="InterPro" id="IPR005135">
    <property type="entry name" value="Endo/exonuclease/phosphatase"/>
</dbReference>
<name>A0ABX0XXB6_9ACTN</name>